<dbReference type="SUPFAM" id="SSF52540">
    <property type="entry name" value="P-loop containing nucleoside triphosphate hydrolases"/>
    <property type="match status" value="1"/>
</dbReference>
<sequence length="386" mass="43474">MSYSPSSAASEDSVMSLGSDDGNFDNIHVVVRVRPLTLQEEGRKDMQAVKFPAEGQIALDDHSTATPRVFTFHVVFEPEAAQEEVFDHCGIKRLIDMALDGFACTVLAYGQTGAGKTYTLTGPQSDDLLRPGVRASPGVVHMAFAYLFNQIKQRKDIEYIVQASYMEIYKEQVLDLLNPSTKPLPVRWSKEKGFYAENLFIVECEDAGDLEGVLDEGRKNRQVRAHNMNEHSSRSHTILILTLTSEVRGFRGSHPLHTAVREALPGGPRRVREDQEDEQPRRNAQRSQQHQQITFGFRKKISNVRRRNCISALADPRKRSSHIPYRDSTLTKLLADSLGGSGLALMIACVSPSRVNIPETLNTLRYASGRRRLKRSPWLEWIRESN</sequence>
<organism evidence="8 9">
    <name type="scientific">Caerostris extrusa</name>
    <name type="common">Bark spider</name>
    <name type="synonym">Caerostris bankana</name>
    <dbReference type="NCBI Taxonomy" id="172846"/>
    <lineage>
        <taxon>Eukaryota</taxon>
        <taxon>Metazoa</taxon>
        <taxon>Ecdysozoa</taxon>
        <taxon>Arthropoda</taxon>
        <taxon>Chelicerata</taxon>
        <taxon>Arachnida</taxon>
        <taxon>Araneae</taxon>
        <taxon>Araneomorphae</taxon>
        <taxon>Entelegynae</taxon>
        <taxon>Araneoidea</taxon>
        <taxon>Araneidae</taxon>
        <taxon>Caerostris</taxon>
    </lineage>
</organism>
<dbReference type="InterPro" id="IPR001752">
    <property type="entry name" value="Kinesin_motor_dom"/>
</dbReference>
<dbReference type="Pfam" id="PF00225">
    <property type="entry name" value="Kinesin"/>
    <property type="match status" value="1"/>
</dbReference>
<keyword evidence="4" id="KW-0963">Cytoplasm</keyword>
<evidence type="ECO:0000256" key="1">
    <source>
        <dbReference type="ARBA" id="ARBA00004245"/>
    </source>
</evidence>
<feature type="compositionally biased region" description="Basic and acidic residues" evidence="6">
    <location>
        <begin position="270"/>
        <end position="281"/>
    </location>
</feature>
<accession>A0AAV4XAX3</accession>
<evidence type="ECO:0000313" key="9">
    <source>
        <dbReference type="Proteomes" id="UP001054945"/>
    </source>
</evidence>
<dbReference type="GO" id="GO:0005524">
    <property type="term" value="F:ATP binding"/>
    <property type="evidence" value="ECO:0007669"/>
    <property type="project" value="UniProtKB-UniRule"/>
</dbReference>
<dbReference type="PRINTS" id="PR00380">
    <property type="entry name" value="KINESINHEAVY"/>
</dbReference>
<dbReference type="EMBL" id="BPLR01017383">
    <property type="protein sequence ID" value="GIY91111.1"/>
    <property type="molecule type" value="Genomic_DNA"/>
</dbReference>
<dbReference type="Proteomes" id="UP001054945">
    <property type="component" value="Unassembled WGS sequence"/>
</dbReference>
<evidence type="ECO:0000259" key="7">
    <source>
        <dbReference type="PROSITE" id="PS50067"/>
    </source>
</evidence>
<evidence type="ECO:0000256" key="3">
    <source>
        <dbReference type="ARBA" id="ARBA00022840"/>
    </source>
</evidence>
<feature type="domain" description="Kinesin motor" evidence="7">
    <location>
        <begin position="26"/>
        <end position="373"/>
    </location>
</feature>
<dbReference type="AlphaFoldDB" id="A0AAV4XAX3"/>
<dbReference type="GO" id="GO:0007018">
    <property type="term" value="P:microtubule-based movement"/>
    <property type="evidence" value="ECO:0007669"/>
    <property type="project" value="InterPro"/>
</dbReference>
<dbReference type="Gene3D" id="3.40.850.10">
    <property type="entry name" value="Kinesin motor domain"/>
    <property type="match status" value="1"/>
</dbReference>
<dbReference type="InterPro" id="IPR036961">
    <property type="entry name" value="Kinesin_motor_dom_sf"/>
</dbReference>
<feature type="binding site" evidence="5">
    <location>
        <begin position="110"/>
        <end position="117"/>
    </location>
    <ligand>
        <name>ATP</name>
        <dbReference type="ChEBI" id="CHEBI:30616"/>
    </ligand>
</feature>
<keyword evidence="2 5" id="KW-0547">Nucleotide-binding</keyword>
<protein>
    <submittedName>
        <fullName evidence="8">Kinesin-like protein KIF12</fullName>
    </submittedName>
</protein>
<dbReference type="InterPro" id="IPR027640">
    <property type="entry name" value="Kinesin-like_fam"/>
</dbReference>
<evidence type="ECO:0000256" key="2">
    <source>
        <dbReference type="ARBA" id="ARBA00022741"/>
    </source>
</evidence>
<comment type="caution">
    <text evidence="8">The sequence shown here is derived from an EMBL/GenBank/DDBJ whole genome shotgun (WGS) entry which is preliminary data.</text>
</comment>
<feature type="region of interest" description="Disordered" evidence="6">
    <location>
        <begin position="258"/>
        <end position="294"/>
    </location>
</feature>
<keyword evidence="5" id="KW-0505">Motor protein</keyword>
<dbReference type="GO" id="GO:0007052">
    <property type="term" value="P:mitotic spindle organization"/>
    <property type="evidence" value="ECO:0007669"/>
    <property type="project" value="TreeGrafter"/>
</dbReference>
<keyword evidence="3 5" id="KW-0067">ATP-binding</keyword>
<proteinExistence type="inferred from homology"/>
<evidence type="ECO:0000256" key="6">
    <source>
        <dbReference type="SAM" id="MobiDB-lite"/>
    </source>
</evidence>
<gene>
    <name evidence="8" type="primary">Kif12</name>
    <name evidence="8" type="ORF">CEXT_685781</name>
</gene>
<keyword evidence="4" id="KW-0206">Cytoskeleton</keyword>
<feature type="compositionally biased region" description="Polar residues" evidence="6">
    <location>
        <begin position="285"/>
        <end position="294"/>
    </location>
</feature>
<evidence type="ECO:0000256" key="5">
    <source>
        <dbReference type="PROSITE-ProRule" id="PRU00283"/>
    </source>
</evidence>
<keyword evidence="9" id="KW-1185">Reference proteome</keyword>
<dbReference type="PANTHER" id="PTHR47969:SF33">
    <property type="entry name" value="KINESIN-LIKE PROTEIN"/>
    <property type="match status" value="1"/>
</dbReference>
<dbReference type="GO" id="GO:0005875">
    <property type="term" value="C:microtubule associated complex"/>
    <property type="evidence" value="ECO:0007669"/>
    <property type="project" value="TreeGrafter"/>
</dbReference>
<dbReference type="GO" id="GO:0003777">
    <property type="term" value="F:microtubule motor activity"/>
    <property type="evidence" value="ECO:0007669"/>
    <property type="project" value="InterPro"/>
</dbReference>
<dbReference type="SMART" id="SM00129">
    <property type="entry name" value="KISc"/>
    <property type="match status" value="1"/>
</dbReference>
<dbReference type="GO" id="GO:0051231">
    <property type="term" value="P:spindle elongation"/>
    <property type="evidence" value="ECO:0007669"/>
    <property type="project" value="TreeGrafter"/>
</dbReference>
<evidence type="ECO:0000256" key="4">
    <source>
        <dbReference type="ARBA" id="ARBA00023212"/>
    </source>
</evidence>
<evidence type="ECO:0000313" key="8">
    <source>
        <dbReference type="EMBL" id="GIY91111.1"/>
    </source>
</evidence>
<comment type="similarity">
    <text evidence="5">Belongs to the TRAFAC class myosin-kinesin ATPase superfamily. Kinesin family.</text>
</comment>
<comment type="subcellular location">
    <subcellularLocation>
        <location evidence="1">Cytoplasm</location>
        <location evidence="1">Cytoskeleton</location>
    </subcellularLocation>
</comment>
<reference evidence="8 9" key="1">
    <citation type="submission" date="2021-06" db="EMBL/GenBank/DDBJ databases">
        <title>Caerostris extrusa draft genome.</title>
        <authorList>
            <person name="Kono N."/>
            <person name="Arakawa K."/>
        </authorList>
    </citation>
    <scope>NUCLEOTIDE SEQUENCE [LARGE SCALE GENOMIC DNA]</scope>
</reference>
<dbReference type="GO" id="GO:0008017">
    <property type="term" value="F:microtubule binding"/>
    <property type="evidence" value="ECO:0007669"/>
    <property type="project" value="InterPro"/>
</dbReference>
<dbReference type="PANTHER" id="PTHR47969">
    <property type="entry name" value="CHROMOSOME-ASSOCIATED KINESIN KIF4A-RELATED"/>
    <property type="match status" value="1"/>
</dbReference>
<name>A0AAV4XAX3_CAEEX</name>
<dbReference type="InterPro" id="IPR027417">
    <property type="entry name" value="P-loop_NTPase"/>
</dbReference>
<dbReference type="PROSITE" id="PS50067">
    <property type="entry name" value="KINESIN_MOTOR_2"/>
    <property type="match status" value="1"/>
</dbReference>